<dbReference type="EMBL" id="UINC01040883">
    <property type="protein sequence ID" value="SVB41377.1"/>
    <property type="molecule type" value="Genomic_DNA"/>
</dbReference>
<evidence type="ECO:0000313" key="2">
    <source>
        <dbReference type="EMBL" id="SVB41377.1"/>
    </source>
</evidence>
<keyword evidence="1" id="KW-0472">Membrane</keyword>
<dbReference type="AlphaFoldDB" id="A0A382DV10"/>
<evidence type="ECO:0000256" key="1">
    <source>
        <dbReference type="SAM" id="Phobius"/>
    </source>
</evidence>
<gene>
    <name evidence="2" type="ORF">METZ01_LOCUS194231</name>
</gene>
<feature type="transmembrane region" description="Helical" evidence="1">
    <location>
        <begin position="25"/>
        <end position="45"/>
    </location>
</feature>
<keyword evidence="1" id="KW-1133">Transmembrane helix</keyword>
<name>A0A382DV10_9ZZZZ</name>
<keyword evidence="1" id="KW-0812">Transmembrane</keyword>
<feature type="non-terminal residue" evidence="2">
    <location>
        <position position="46"/>
    </location>
</feature>
<organism evidence="2">
    <name type="scientific">marine metagenome</name>
    <dbReference type="NCBI Taxonomy" id="408172"/>
    <lineage>
        <taxon>unclassified sequences</taxon>
        <taxon>metagenomes</taxon>
        <taxon>ecological metagenomes</taxon>
    </lineage>
</organism>
<sequence length="46" mass="5129">MTPPPKLPVKTEKQRKLFLHRLSGLWVFLVDNAFFGATIATAGFAL</sequence>
<proteinExistence type="predicted"/>
<reference evidence="2" key="1">
    <citation type="submission" date="2018-05" db="EMBL/GenBank/DDBJ databases">
        <authorList>
            <person name="Lanie J.A."/>
            <person name="Ng W.-L."/>
            <person name="Kazmierczak K.M."/>
            <person name="Andrzejewski T.M."/>
            <person name="Davidsen T.M."/>
            <person name="Wayne K.J."/>
            <person name="Tettelin H."/>
            <person name="Glass J.I."/>
            <person name="Rusch D."/>
            <person name="Podicherti R."/>
            <person name="Tsui H.-C.T."/>
            <person name="Winkler M.E."/>
        </authorList>
    </citation>
    <scope>NUCLEOTIDE SEQUENCE</scope>
</reference>
<accession>A0A382DV10</accession>
<protein>
    <submittedName>
        <fullName evidence="2">Uncharacterized protein</fullName>
    </submittedName>
</protein>